<dbReference type="PANTHER" id="PTHR36057:SF1">
    <property type="entry name" value="LIPOPROTEIN LIPID ATTACHMENT SITE-LIKE PROTEIN, PUTATIVE (DUF1223)-RELATED"/>
    <property type="match status" value="1"/>
</dbReference>
<reference evidence="2 3" key="1">
    <citation type="journal article" date="2013" name="Genome Biol.">
        <title>Comparative genomics of the core and accessory genomes of 48 Sinorhizobium strains comprising five genospecies.</title>
        <authorList>
            <person name="Sugawara M."/>
            <person name="Epstein B."/>
            <person name="Badgley B.D."/>
            <person name="Unno T."/>
            <person name="Xu L."/>
            <person name="Reese J."/>
            <person name="Gyaneshwar P."/>
            <person name="Denny R."/>
            <person name="Mudge J."/>
            <person name="Bharti A.K."/>
            <person name="Farmer A.D."/>
            <person name="May G.D."/>
            <person name="Woodward J.E."/>
            <person name="Medigue C."/>
            <person name="Vallenet D."/>
            <person name="Lajus A."/>
            <person name="Rouy Z."/>
            <person name="Martinez-Vaz B."/>
            <person name="Tiffin P."/>
            <person name="Young N.D."/>
            <person name="Sadowsky M.J."/>
        </authorList>
    </citation>
    <scope>NUCLEOTIDE SEQUENCE [LARGE SCALE GENOMIC DNA]</scope>
    <source>
        <strain evidence="2 3">N6B1</strain>
    </source>
</reference>
<comment type="caution">
    <text evidence="2">The sequence shown here is derived from an EMBL/GenBank/DDBJ whole genome shotgun (WGS) entry which is preliminary data.</text>
</comment>
<dbReference type="AlphaFoldDB" id="A0AAW9TL75"/>
<sequence>MISACTPTIRRLTLAVGLFGAFCGASAADDGRAAKDGAVKDGAVGGGEIKGVVELFTSQGCSSCPPADAALKKLVDEGEVVALAYHVDYWNYLGWADTLASKENTERQYAYARMLGRYGVYTPQAILNGRDHANGADLPAIRNRLALMDEKGKGLSVPVDASIGGDEISIKVGAGKGRANVVVVYFDRARVVKVEKGENSGKEIAYWHAVRDIQTIGMWEGKPAEFTLPASVLIEGQGNSGCAVLLQSMKDKETPGAIIGAATVLAGPQGKL</sequence>
<protein>
    <submittedName>
        <fullName evidence="2">DUF1223 domain-containing protein</fullName>
    </submittedName>
</protein>
<dbReference type="RefSeq" id="WP_010970510.1">
    <property type="nucleotide sequence ID" value="NZ_BJNJ01000007.1"/>
</dbReference>
<name>A0AAW9TL75_RHIML</name>
<dbReference type="Proteomes" id="UP000429484">
    <property type="component" value="Unassembled WGS sequence"/>
</dbReference>
<dbReference type="InterPro" id="IPR010634">
    <property type="entry name" value="DUF1223"/>
</dbReference>
<gene>
    <name evidence="2" type="ORF">GHK53_10410</name>
</gene>
<dbReference type="EMBL" id="WISR01000101">
    <property type="protein sequence ID" value="MQW33203.1"/>
    <property type="molecule type" value="Genomic_DNA"/>
</dbReference>
<organism evidence="2 3">
    <name type="scientific">Rhizobium meliloti</name>
    <name type="common">Ensifer meliloti</name>
    <name type="synonym">Sinorhizobium meliloti</name>
    <dbReference type="NCBI Taxonomy" id="382"/>
    <lineage>
        <taxon>Bacteria</taxon>
        <taxon>Pseudomonadati</taxon>
        <taxon>Pseudomonadota</taxon>
        <taxon>Alphaproteobacteria</taxon>
        <taxon>Hyphomicrobiales</taxon>
        <taxon>Rhizobiaceae</taxon>
        <taxon>Sinorhizobium/Ensifer group</taxon>
        <taxon>Sinorhizobium</taxon>
    </lineage>
</organism>
<evidence type="ECO:0000256" key="1">
    <source>
        <dbReference type="SAM" id="SignalP"/>
    </source>
</evidence>
<evidence type="ECO:0000313" key="3">
    <source>
        <dbReference type="Proteomes" id="UP000429484"/>
    </source>
</evidence>
<accession>A0AAW9TL75</accession>
<proteinExistence type="predicted"/>
<evidence type="ECO:0000313" key="2">
    <source>
        <dbReference type="EMBL" id="MQW33203.1"/>
    </source>
</evidence>
<feature type="chain" id="PRO_5043331556" evidence="1">
    <location>
        <begin position="28"/>
        <end position="272"/>
    </location>
</feature>
<dbReference type="KEGG" id="smer:DU99_17430"/>
<keyword evidence="1" id="KW-0732">Signal</keyword>
<dbReference type="SMR" id="A0AAW9TL75"/>
<dbReference type="SUPFAM" id="SSF52833">
    <property type="entry name" value="Thioredoxin-like"/>
    <property type="match status" value="1"/>
</dbReference>
<dbReference type="Pfam" id="PF06764">
    <property type="entry name" value="DUF1223"/>
    <property type="match status" value="1"/>
</dbReference>
<dbReference type="PANTHER" id="PTHR36057">
    <property type="match status" value="1"/>
</dbReference>
<dbReference type="InterPro" id="IPR036249">
    <property type="entry name" value="Thioredoxin-like_sf"/>
</dbReference>
<feature type="signal peptide" evidence="1">
    <location>
        <begin position="1"/>
        <end position="27"/>
    </location>
</feature>